<gene>
    <name evidence="4" type="ORF">AX777_17610</name>
</gene>
<dbReference type="PANTHER" id="PTHR46044:SF1">
    <property type="entry name" value="CN HYDROLASE DOMAIN-CONTAINING PROTEIN"/>
    <property type="match status" value="1"/>
</dbReference>
<evidence type="ECO:0000256" key="1">
    <source>
        <dbReference type="ARBA" id="ARBA00008129"/>
    </source>
</evidence>
<comment type="caution">
    <text evidence="4">The sequence shown here is derived from an EMBL/GenBank/DDBJ whole genome shotgun (WGS) entry which is preliminary data.</text>
</comment>
<evidence type="ECO:0000313" key="4">
    <source>
        <dbReference type="EMBL" id="OAH45425.1"/>
    </source>
</evidence>
<dbReference type="EMBL" id="LSTR01000025">
    <property type="protein sequence ID" value="OAH45425.1"/>
    <property type="molecule type" value="Genomic_DNA"/>
</dbReference>
<organism evidence="4 5">
    <name type="scientific">Sphingobium yanoikuyae</name>
    <name type="common">Sphingomonas yanoikuyae</name>
    <dbReference type="NCBI Taxonomy" id="13690"/>
    <lineage>
        <taxon>Bacteria</taxon>
        <taxon>Pseudomonadati</taxon>
        <taxon>Pseudomonadota</taxon>
        <taxon>Alphaproteobacteria</taxon>
        <taxon>Sphingomonadales</taxon>
        <taxon>Sphingomonadaceae</taxon>
        <taxon>Sphingobium</taxon>
    </lineage>
</organism>
<feature type="domain" description="CN hydrolase" evidence="3">
    <location>
        <begin position="4"/>
        <end position="283"/>
    </location>
</feature>
<dbReference type="Gene3D" id="3.60.110.10">
    <property type="entry name" value="Carbon-nitrogen hydrolase"/>
    <property type="match status" value="1"/>
</dbReference>
<dbReference type="CDD" id="cd07564">
    <property type="entry name" value="nitrilases_CHs"/>
    <property type="match status" value="1"/>
</dbReference>
<dbReference type="RefSeq" id="WP_063976253.1">
    <property type="nucleotide sequence ID" value="NZ_LSTR01000025.1"/>
</dbReference>
<evidence type="ECO:0000313" key="5">
    <source>
        <dbReference type="Proteomes" id="UP000077262"/>
    </source>
</evidence>
<dbReference type="InterPro" id="IPR044149">
    <property type="entry name" value="Nitrilases_CHs"/>
</dbReference>
<comment type="similarity">
    <text evidence="1">Belongs to the carbon-nitrogen hydrolase superfamily. Nitrilase family.</text>
</comment>
<dbReference type="Proteomes" id="UP000077262">
    <property type="component" value="Unassembled WGS sequence"/>
</dbReference>
<dbReference type="GO" id="GO:0000257">
    <property type="term" value="F:nitrilase activity"/>
    <property type="evidence" value="ECO:0007669"/>
    <property type="project" value="UniProtKB-ARBA"/>
</dbReference>
<dbReference type="PROSITE" id="PS50263">
    <property type="entry name" value="CN_HYDROLASE"/>
    <property type="match status" value="1"/>
</dbReference>
<reference evidence="4 5" key="1">
    <citation type="submission" date="2016-02" db="EMBL/GenBank/DDBJ databases">
        <authorList>
            <person name="Wen L."/>
            <person name="He K."/>
            <person name="Yang H."/>
        </authorList>
    </citation>
    <scope>NUCLEOTIDE SEQUENCE [LARGE SCALE GENOMIC DNA]</scope>
    <source>
        <strain evidence="4 5">CD09_2</strain>
    </source>
</reference>
<proteinExistence type="inferred from homology"/>
<dbReference type="SUPFAM" id="SSF56317">
    <property type="entry name" value="Carbon-nitrogen hydrolase"/>
    <property type="match status" value="1"/>
</dbReference>
<dbReference type="PANTHER" id="PTHR46044">
    <property type="entry name" value="NITRILASE"/>
    <property type="match status" value="1"/>
</dbReference>
<evidence type="ECO:0000256" key="2">
    <source>
        <dbReference type="PROSITE-ProRule" id="PRU10139"/>
    </source>
</evidence>
<dbReference type="PROSITE" id="PS00921">
    <property type="entry name" value="NITRIL_CHT_2"/>
    <property type="match status" value="1"/>
</dbReference>
<dbReference type="InterPro" id="IPR000132">
    <property type="entry name" value="Nitrilase/CN_hydratase_CS"/>
</dbReference>
<dbReference type="InterPro" id="IPR003010">
    <property type="entry name" value="C-N_Hydrolase"/>
</dbReference>
<accession>A0A177JYB6</accession>
<name>A0A177JYB6_SPHYA</name>
<dbReference type="Pfam" id="PF00795">
    <property type="entry name" value="CN_hydrolase"/>
    <property type="match status" value="1"/>
</dbReference>
<evidence type="ECO:0000259" key="3">
    <source>
        <dbReference type="PROSITE" id="PS50263"/>
    </source>
</evidence>
<dbReference type="OrthoDB" id="9803803at2"/>
<sequence>MGSFTIAIIQQPPVFLNLAASLEKAERLVRAAAADGGHVIVFPETWLPGYPVWLDESAGAALWGHPPAEALYRILLQNCPHLDGPEIARLADLAAELSVEIVMGIQERRGSSIYNSVVRLTADGWRDVHRKIMPTYNERLIWAAADGSTLRPWASAHGPVGALICWEHWMPLARAARHHHGEILHYALWPAVTELHLLASRHYAFEGQCFVAAAGTVLTRTDVLDGFDSIGLNEPSARAMLEVIPADHELLKSGGSAIIAPDTSLIARADPGVASTLIASIDPDIVAEGKLYLDTAGHYSRPDIFELHVDTRERPGLKFEV</sequence>
<dbReference type="InterPro" id="IPR036526">
    <property type="entry name" value="C-N_Hydrolase_sf"/>
</dbReference>
<protein>
    <recommendedName>
        <fullName evidence="3">CN hydrolase domain-containing protein</fullName>
    </recommendedName>
</protein>
<dbReference type="AlphaFoldDB" id="A0A177JYB6"/>
<feature type="active site" description="Proton acceptor" evidence="2">
    <location>
        <position position="44"/>
    </location>
</feature>
<dbReference type="PROSITE" id="PS00920">
    <property type="entry name" value="NITRIL_CHT_1"/>
    <property type="match status" value="1"/>
</dbReference>